<dbReference type="PANTHER" id="PTHR43163">
    <property type="entry name" value="DIPEPTIDE TRANSPORT SYSTEM PERMEASE PROTEIN DPPB-RELATED"/>
    <property type="match status" value="1"/>
</dbReference>
<keyword evidence="2 7" id="KW-0813">Transport</keyword>
<proteinExistence type="inferred from homology"/>
<comment type="similarity">
    <text evidence="7">Belongs to the binding-protein-dependent transport system permease family.</text>
</comment>
<dbReference type="GO" id="GO:0005886">
    <property type="term" value="C:plasma membrane"/>
    <property type="evidence" value="ECO:0007669"/>
    <property type="project" value="UniProtKB-SubCell"/>
</dbReference>
<gene>
    <name evidence="9" type="ordered locus">Hipma_1260</name>
</gene>
<evidence type="ECO:0000256" key="1">
    <source>
        <dbReference type="ARBA" id="ARBA00004651"/>
    </source>
</evidence>
<keyword evidence="5 7" id="KW-1133">Transmembrane helix</keyword>
<evidence type="ECO:0000256" key="3">
    <source>
        <dbReference type="ARBA" id="ARBA00022475"/>
    </source>
</evidence>
<dbReference type="Pfam" id="PF19300">
    <property type="entry name" value="BPD_transp_1_N"/>
    <property type="match status" value="1"/>
</dbReference>
<feature type="transmembrane region" description="Helical" evidence="7">
    <location>
        <begin position="134"/>
        <end position="161"/>
    </location>
</feature>
<keyword evidence="6 7" id="KW-0472">Membrane</keyword>
<dbReference type="InterPro" id="IPR035906">
    <property type="entry name" value="MetI-like_sf"/>
</dbReference>
<dbReference type="InParanoid" id="F2LXA5"/>
<organism evidence="9 10">
    <name type="scientific">Hippea maritima (strain ATCC 700847 / DSM 10411 / MH2)</name>
    <dbReference type="NCBI Taxonomy" id="760142"/>
    <lineage>
        <taxon>Bacteria</taxon>
        <taxon>Pseudomonadati</taxon>
        <taxon>Campylobacterota</taxon>
        <taxon>Desulfurellia</taxon>
        <taxon>Desulfurellales</taxon>
        <taxon>Hippeaceae</taxon>
        <taxon>Hippea</taxon>
    </lineage>
</organism>
<dbReference type="SUPFAM" id="SSF161098">
    <property type="entry name" value="MetI-like"/>
    <property type="match status" value="1"/>
</dbReference>
<evidence type="ECO:0000313" key="10">
    <source>
        <dbReference type="Proteomes" id="UP000008139"/>
    </source>
</evidence>
<dbReference type="InterPro" id="IPR000515">
    <property type="entry name" value="MetI-like"/>
</dbReference>
<reference evidence="10" key="2">
    <citation type="submission" date="2011-03" db="EMBL/GenBank/DDBJ databases">
        <title>The complete genome of Hippea maritima DSM 10411.</title>
        <authorList>
            <consortium name="US DOE Joint Genome Institute (JGI-PGF)"/>
            <person name="Lucas S."/>
            <person name="Copeland A."/>
            <person name="Lapidus A."/>
            <person name="Bruce D."/>
            <person name="Goodwin L."/>
            <person name="Pitluck S."/>
            <person name="Peters L."/>
            <person name="Kyrpides N."/>
            <person name="Mavromatis K."/>
            <person name="Pagani I."/>
            <person name="Ivanova N."/>
            <person name="Mikhailova N."/>
            <person name="Lu M."/>
            <person name="Detter J.C."/>
            <person name="Tapia R."/>
            <person name="Han C."/>
            <person name="Land M."/>
            <person name="Hauser L."/>
            <person name="Markowitz V."/>
            <person name="Cheng J.-F."/>
            <person name="Hugenholtz P."/>
            <person name="Woyke T."/>
            <person name="Wu D."/>
            <person name="Spring S."/>
            <person name="Schroeder M."/>
            <person name="Brambilla E."/>
            <person name="Klenk H.-P."/>
            <person name="Eisen J.A."/>
        </authorList>
    </citation>
    <scope>NUCLEOTIDE SEQUENCE [LARGE SCALE GENOMIC DNA]</scope>
    <source>
        <strain evidence="10">ATCC 700847 / DSM 10411 / MH2</strain>
    </source>
</reference>
<accession>F2LXA5</accession>
<evidence type="ECO:0000256" key="2">
    <source>
        <dbReference type="ARBA" id="ARBA00022448"/>
    </source>
</evidence>
<comment type="subcellular location">
    <subcellularLocation>
        <location evidence="1 7">Cell membrane</location>
        <topology evidence="1 7">Multi-pass membrane protein</topology>
    </subcellularLocation>
</comment>
<keyword evidence="3" id="KW-1003">Cell membrane</keyword>
<dbReference type="Pfam" id="PF00528">
    <property type="entry name" value="BPD_transp_1"/>
    <property type="match status" value="1"/>
</dbReference>
<evidence type="ECO:0000259" key="8">
    <source>
        <dbReference type="PROSITE" id="PS50928"/>
    </source>
</evidence>
<dbReference type="FunCoup" id="F2LXA5">
    <property type="interactions" value="184"/>
</dbReference>
<dbReference type="KEGG" id="hmr:Hipma_1260"/>
<feature type="transmembrane region" description="Helical" evidence="7">
    <location>
        <begin position="12"/>
        <end position="30"/>
    </location>
</feature>
<dbReference type="HOGENOM" id="CLU_036879_0_0_7"/>
<dbReference type="STRING" id="760142.Hipma_1260"/>
<feature type="transmembrane region" description="Helical" evidence="7">
    <location>
        <begin position="260"/>
        <end position="287"/>
    </location>
</feature>
<evidence type="ECO:0000256" key="7">
    <source>
        <dbReference type="RuleBase" id="RU363032"/>
    </source>
</evidence>
<reference evidence="9 10" key="1">
    <citation type="journal article" date="2011" name="Stand. Genomic Sci.">
        <title>Complete genome sequence of the thermophilic sulfur-reducer Hippea maritima type strain (MH(2)).</title>
        <authorList>
            <person name="Huntemann M."/>
            <person name="Lu M."/>
            <person name="Nolan M."/>
            <person name="Lapidus A."/>
            <person name="Lucas S."/>
            <person name="Hammon N."/>
            <person name="Deshpande S."/>
            <person name="Cheng J.F."/>
            <person name="Tapia R."/>
            <person name="Han C."/>
            <person name="Goodwin L."/>
            <person name="Pitluck S."/>
            <person name="Liolios K."/>
            <person name="Pagani I."/>
            <person name="Ivanova N."/>
            <person name="Ovchinikova G."/>
            <person name="Pati A."/>
            <person name="Chen A."/>
            <person name="Palaniappan K."/>
            <person name="Land M."/>
            <person name="Hauser L."/>
            <person name="Jeffries C.D."/>
            <person name="Detter J.C."/>
            <person name="Brambilla E.M."/>
            <person name="Rohde M."/>
            <person name="Spring S."/>
            <person name="Goker M."/>
            <person name="Woyke T."/>
            <person name="Bristow J."/>
            <person name="Eisen J.A."/>
            <person name="Markowitz V."/>
            <person name="Hugenholtz P."/>
            <person name="Kyrpides N.C."/>
            <person name="Klenk H.P."/>
            <person name="Mavromatis K."/>
        </authorList>
    </citation>
    <scope>NUCLEOTIDE SEQUENCE [LARGE SCALE GENOMIC DNA]</scope>
    <source>
        <strain evidence="10">ATCC 700847 / DSM 10411 / MH2</strain>
    </source>
</reference>
<dbReference type="eggNOG" id="COG0601">
    <property type="taxonomic scope" value="Bacteria"/>
</dbReference>
<dbReference type="GO" id="GO:0055085">
    <property type="term" value="P:transmembrane transport"/>
    <property type="evidence" value="ECO:0007669"/>
    <property type="project" value="InterPro"/>
</dbReference>
<feature type="transmembrane region" description="Helical" evidence="7">
    <location>
        <begin position="202"/>
        <end position="221"/>
    </location>
</feature>
<dbReference type="PANTHER" id="PTHR43163:SF6">
    <property type="entry name" value="DIPEPTIDE TRANSPORT SYSTEM PERMEASE PROTEIN DPPB-RELATED"/>
    <property type="match status" value="1"/>
</dbReference>
<feature type="domain" description="ABC transmembrane type-1" evidence="8">
    <location>
        <begin position="95"/>
        <end position="325"/>
    </location>
</feature>
<dbReference type="Gene3D" id="1.10.3720.10">
    <property type="entry name" value="MetI-like"/>
    <property type="match status" value="1"/>
</dbReference>
<protein>
    <submittedName>
        <fullName evidence="9">ABC-type transporter, integral membrane subunit</fullName>
    </submittedName>
</protein>
<evidence type="ECO:0000256" key="6">
    <source>
        <dbReference type="ARBA" id="ARBA00023136"/>
    </source>
</evidence>
<dbReference type="InterPro" id="IPR045621">
    <property type="entry name" value="BPD_transp_1_N"/>
</dbReference>
<evidence type="ECO:0000313" key="9">
    <source>
        <dbReference type="EMBL" id="AEA34219.1"/>
    </source>
</evidence>
<sequence length="334" mass="37198">MKSYILTRIGLSIPMILIILTIVFFVLRVLPGNPVLAMLGPKAPPEVVKQMEHKMGLDKPILVQYVNYLKNIAQGKFGESTVTGMPVIKELMQKFPATLELTIFAMIVAVFIGIFYGTYAAYNLGNPIDVSARIYSIFVYSFPVFWFGLMLQLVFGVWLHWLPVSGEASPFMTPDKTYTGMYVIDAIINGQWDVLKDSINHLILPSITLGVVISSIFVRMVRANVVLTLSQQFVVAARARGVKEKTVLFRHALKNALPPILTIMGLQFALLLGGAVLTEVTFSWPGIGSYLVSRIHARDFPSIQGTIVFFAIFVAIISILVDVINAWINPRVRY</sequence>
<dbReference type="AlphaFoldDB" id="F2LXA5"/>
<dbReference type="CDD" id="cd06261">
    <property type="entry name" value="TM_PBP2"/>
    <property type="match status" value="1"/>
</dbReference>
<feature type="transmembrane region" description="Helical" evidence="7">
    <location>
        <begin position="101"/>
        <end position="122"/>
    </location>
</feature>
<name>F2LXA5_HIPMA</name>
<dbReference type="PROSITE" id="PS50928">
    <property type="entry name" value="ABC_TM1"/>
    <property type="match status" value="1"/>
</dbReference>
<feature type="transmembrane region" description="Helical" evidence="7">
    <location>
        <begin position="307"/>
        <end position="328"/>
    </location>
</feature>
<dbReference type="EMBL" id="CP002606">
    <property type="protein sequence ID" value="AEA34219.1"/>
    <property type="molecule type" value="Genomic_DNA"/>
</dbReference>
<evidence type="ECO:0000256" key="5">
    <source>
        <dbReference type="ARBA" id="ARBA00022989"/>
    </source>
</evidence>
<keyword evidence="4 7" id="KW-0812">Transmembrane</keyword>
<dbReference type="Proteomes" id="UP000008139">
    <property type="component" value="Chromosome"/>
</dbReference>
<keyword evidence="10" id="KW-1185">Reference proteome</keyword>
<dbReference type="RefSeq" id="WP_013682252.1">
    <property type="nucleotide sequence ID" value="NC_015318.1"/>
</dbReference>
<evidence type="ECO:0000256" key="4">
    <source>
        <dbReference type="ARBA" id="ARBA00022692"/>
    </source>
</evidence>